<feature type="domain" description="FAS1" evidence="2">
    <location>
        <begin position="35"/>
        <end position="171"/>
    </location>
</feature>
<dbReference type="STRING" id="408074.SAMN05660909_03749"/>
<dbReference type="RefSeq" id="WP_089763453.1">
    <property type="nucleotide sequence ID" value="NZ_BKAT01000031.1"/>
</dbReference>
<dbReference type="PROSITE" id="PS51257">
    <property type="entry name" value="PROKAR_LIPOPROTEIN"/>
    <property type="match status" value="1"/>
</dbReference>
<dbReference type="OrthoDB" id="1144324at2"/>
<evidence type="ECO:0000259" key="2">
    <source>
        <dbReference type="PROSITE" id="PS50213"/>
    </source>
</evidence>
<dbReference type="PROSITE" id="PS50213">
    <property type="entry name" value="FAS1"/>
    <property type="match status" value="2"/>
</dbReference>
<evidence type="ECO:0000313" key="3">
    <source>
        <dbReference type="EMBL" id="SEA84532.1"/>
    </source>
</evidence>
<keyword evidence="4" id="KW-1185">Reference proteome</keyword>
<evidence type="ECO:0000256" key="1">
    <source>
        <dbReference type="SAM" id="SignalP"/>
    </source>
</evidence>
<evidence type="ECO:0000313" key="4">
    <source>
        <dbReference type="Proteomes" id="UP000199656"/>
    </source>
</evidence>
<proteinExistence type="predicted"/>
<dbReference type="InterPro" id="IPR036378">
    <property type="entry name" value="FAS1_dom_sf"/>
</dbReference>
<dbReference type="EMBL" id="FNRL01000018">
    <property type="protein sequence ID" value="SEA84532.1"/>
    <property type="molecule type" value="Genomic_DNA"/>
</dbReference>
<dbReference type="AlphaFoldDB" id="A0A1H4EJV0"/>
<dbReference type="Gene3D" id="2.30.180.10">
    <property type="entry name" value="FAS1 domain"/>
    <property type="match status" value="2"/>
</dbReference>
<dbReference type="PANTHER" id="PTHR10900">
    <property type="entry name" value="PERIOSTIN-RELATED"/>
    <property type="match status" value="1"/>
</dbReference>
<name>A0A1H4EJV0_9BACT</name>
<dbReference type="InterPro" id="IPR000782">
    <property type="entry name" value="FAS1_domain"/>
</dbReference>
<reference evidence="4" key="1">
    <citation type="submission" date="2016-10" db="EMBL/GenBank/DDBJ databases">
        <authorList>
            <person name="Varghese N."/>
            <person name="Submissions S."/>
        </authorList>
    </citation>
    <scope>NUCLEOTIDE SEQUENCE [LARGE SCALE GENOMIC DNA]</scope>
    <source>
        <strain evidence="4">DSM 23920</strain>
    </source>
</reference>
<dbReference type="Pfam" id="PF02469">
    <property type="entry name" value="Fasciclin"/>
    <property type="match status" value="2"/>
</dbReference>
<sequence length="332" mass="35730">MRKFKINIQLLAACGALLLTAAGCSKDKTAQPQDGNRIAQVLADNFNLTMMNTVVTRSNLRTDLSGPGPYTLFAPSDEAFIRSGYSNTVAILSASPKLINSIGAYHTVEGIYDLSKLPFLFNQEITSRGGKLFVTRWVKGEDTVITINGSRLLSSFISASNGRVQVINRMLEPYLHATIADAIAAESSLTLFWQAIQRAGMVDMLKGKGPYTIYAPDNDAMKAMGYATLDAVNAAPAAAITALVKYQVVADRRFVNDYILSTAIGKSTTSQGMSDNNSVTVTLTPDPQQPNVFSGITLRGLGNTTDVNLLKQDIISGNGVLHITDQVLKITQ</sequence>
<feature type="domain" description="FAS1" evidence="2">
    <location>
        <begin position="176"/>
        <end position="328"/>
    </location>
</feature>
<feature type="chain" id="PRO_5011450836" evidence="1">
    <location>
        <begin position="22"/>
        <end position="332"/>
    </location>
</feature>
<feature type="signal peptide" evidence="1">
    <location>
        <begin position="1"/>
        <end position="21"/>
    </location>
</feature>
<keyword evidence="1" id="KW-0732">Signal</keyword>
<protein>
    <submittedName>
        <fullName evidence="3">Uncaracterized surface protein containing fasciclin (FAS1) repeats</fullName>
    </submittedName>
</protein>
<gene>
    <name evidence="3" type="ORF">SAMN05660909_03749</name>
</gene>
<dbReference type="SUPFAM" id="SSF82153">
    <property type="entry name" value="FAS1 domain"/>
    <property type="match status" value="2"/>
</dbReference>
<dbReference type="PANTHER" id="PTHR10900:SF77">
    <property type="entry name" value="FI19380P1"/>
    <property type="match status" value="1"/>
</dbReference>
<dbReference type="Proteomes" id="UP000199656">
    <property type="component" value="Unassembled WGS sequence"/>
</dbReference>
<accession>A0A1H4EJV0</accession>
<organism evidence="3 4">
    <name type="scientific">Chitinophaga terrae</name>
    <name type="common">ex Kim and Jung 2007</name>
    <dbReference type="NCBI Taxonomy" id="408074"/>
    <lineage>
        <taxon>Bacteria</taxon>
        <taxon>Pseudomonadati</taxon>
        <taxon>Bacteroidota</taxon>
        <taxon>Chitinophagia</taxon>
        <taxon>Chitinophagales</taxon>
        <taxon>Chitinophagaceae</taxon>
        <taxon>Chitinophaga</taxon>
    </lineage>
</organism>
<dbReference type="InterPro" id="IPR050904">
    <property type="entry name" value="Adhesion/Biosynth-related"/>
</dbReference>
<dbReference type="SMART" id="SM00554">
    <property type="entry name" value="FAS1"/>
    <property type="match status" value="2"/>
</dbReference>